<evidence type="ECO:0000256" key="7">
    <source>
        <dbReference type="ARBA" id="ARBA00023012"/>
    </source>
</evidence>
<reference evidence="10 11" key="1">
    <citation type="submission" date="2024-03" db="EMBL/GenBank/DDBJ databases">
        <title>Bacilli Hybrid Assemblies.</title>
        <authorList>
            <person name="Kovac J."/>
        </authorList>
    </citation>
    <scope>NUCLEOTIDE SEQUENCE [LARGE SCALE GENOMIC DNA]</scope>
    <source>
        <strain evidence="10 11">FSL M8-0022</strain>
    </source>
</reference>
<dbReference type="Proteomes" id="UP001459714">
    <property type="component" value="Unassembled WGS sequence"/>
</dbReference>
<keyword evidence="8" id="KW-1133">Transmembrane helix</keyword>
<dbReference type="Gene3D" id="3.30.565.10">
    <property type="entry name" value="Histidine kinase-like ATPase, C-terminal domain"/>
    <property type="match status" value="1"/>
</dbReference>
<organism evidence="10 11">
    <name type="scientific">Caldifermentibacillus hisashii</name>
    <dbReference type="NCBI Taxonomy" id="996558"/>
    <lineage>
        <taxon>Bacteria</taxon>
        <taxon>Bacillati</taxon>
        <taxon>Bacillota</taxon>
        <taxon>Bacilli</taxon>
        <taxon>Bacillales</taxon>
        <taxon>Bacillaceae</taxon>
        <taxon>Caldifermentibacillus</taxon>
    </lineage>
</organism>
<comment type="caution">
    <text evidence="10">The sequence shown here is derived from an EMBL/GenBank/DDBJ whole genome shotgun (WGS) entry which is preliminary data.</text>
</comment>
<accession>A0ABU9K253</accession>
<dbReference type="Pfam" id="PF02518">
    <property type="entry name" value="HATPase_c"/>
    <property type="match status" value="1"/>
</dbReference>
<keyword evidence="5" id="KW-0418">Kinase</keyword>
<feature type="transmembrane region" description="Helical" evidence="8">
    <location>
        <begin position="157"/>
        <end position="180"/>
    </location>
</feature>
<keyword evidence="8" id="KW-0472">Membrane</keyword>
<evidence type="ECO:0000313" key="11">
    <source>
        <dbReference type="Proteomes" id="UP001459714"/>
    </source>
</evidence>
<keyword evidence="11" id="KW-1185">Reference proteome</keyword>
<feature type="transmembrane region" description="Helical" evidence="8">
    <location>
        <begin position="125"/>
        <end position="145"/>
    </location>
</feature>
<comment type="catalytic activity">
    <reaction evidence="1">
        <text>ATP + protein L-histidine = ADP + protein N-phospho-L-histidine.</text>
        <dbReference type="EC" id="2.7.13.3"/>
    </reaction>
</comment>
<dbReference type="GO" id="GO:0005524">
    <property type="term" value="F:ATP binding"/>
    <property type="evidence" value="ECO:0007669"/>
    <property type="project" value="UniProtKB-KW"/>
</dbReference>
<evidence type="ECO:0000256" key="3">
    <source>
        <dbReference type="ARBA" id="ARBA00022679"/>
    </source>
</evidence>
<feature type="transmembrane region" description="Helical" evidence="8">
    <location>
        <begin position="99"/>
        <end position="118"/>
    </location>
</feature>
<name>A0ABU9K253_9BACI</name>
<feature type="transmembrane region" description="Helical" evidence="8">
    <location>
        <begin position="192"/>
        <end position="212"/>
    </location>
</feature>
<dbReference type="PROSITE" id="PS50109">
    <property type="entry name" value="HIS_KIN"/>
    <property type="match status" value="1"/>
</dbReference>
<keyword evidence="7" id="KW-0902">Two-component regulatory system</keyword>
<evidence type="ECO:0000313" key="10">
    <source>
        <dbReference type="EMBL" id="MEL3959184.1"/>
    </source>
</evidence>
<evidence type="ECO:0000256" key="4">
    <source>
        <dbReference type="ARBA" id="ARBA00022741"/>
    </source>
</evidence>
<evidence type="ECO:0000256" key="5">
    <source>
        <dbReference type="ARBA" id="ARBA00022777"/>
    </source>
</evidence>
<feature type="domain" description="Histidine kinase" evidence="9">
    <location>
        <begin position="480"/>
        <end position="676"/>
    </location>
</feature>
<feature type="transmembrane region" description="Helical" evidence="8">
    <location>
        <begin position="70"/>
        <end position="87"/>
    </location>
</feature>
<dbReference type="InterPro" id="IPR004358">
    <property type="entry name" value="Sig_transdc_His_kin-like_C"/>
</dbReference>
<keyword evidence="6 10" id="KW-0067">ATP-binding</keyword>
<dbReference type="SMART" id="SM00387">
    <property type="entry name" value="HATPase_c"/>
    <property type="match status" value="1"/>
</dbReference>
<protein>
    <recommendedName>
        <fullName evidence="2">histidine kinase</fullName>
        <ecNumber evidence="2">2.7.13.3</ecNumber>
    </recommendedName>
</protein>
<keyword evidence="4" id="KW-0547">Nucleotide-binding</keyword>
<dbReference type="InterPro" id="IPR050482">
    <property type="entry name" value="Sensor_HK_TwoCompSys"/>
</dbReference>
<dbReference type="SUPFAM" id="SSF55874">
    <property type="entry name" value="ATPase domain of HSP90 chaperone/DNA topoisomerase II/histidine kinase"/>
    <property type="match status" value="1"/>
</dbReference>
<proteinExistence type="predicted"/>
<dbReference type="InterPro" id="IPR036890">
    <property type="entry name" value="HATPase_C_sf"/>
</dbReference>
<dbReference type="EC" id="2.7.13.3" evidence="2"/>
<feature type="transmembrane region" description="Helical" evidence="8">
    <location>
        <begin position="258"/>
        <end position="281"/>
    </location>
</feature>
<keyword evidence="8" id="KW-0812">Transmembrane</keyword>
<sequence length="687" mass="79610">MRKKVFPSLLVILFFGIIIDSVIKISHKNDLNNIASYFEYYSTFFLGCFFVIVAFYCYLQKQNSQVVHNFFYLMYVTGLAISLSKPASMELSFPRNLELLSVSFAPYFLMKFFTCFPVSAKPKFFYKITSATFWLALIINVINIYKIIRPHYFYADIIRIAVILNIMVAVIASIILIIFHLRSNTLWIRNQLYILIFSIVVSFAPVIFLSLIPGEIFDHYSIPYYYSLHSMIVFPITMSYLLTKQEIINFQASFNKHIFPIISIGLTLIFINVIISIVFTLNFNQLALVNICVLSSLLTYILIQKLLEPYKRNRWKLKTGAIQREKKIIFQQLLDGKHLTVCAKHIIGLLEKVIGINDACIIWKRERPIVLYQSGSFNNRQECDRIIDTIIIRKKELGEIIKDDPYYILPLKGREDVLGWMVVGKKKNYTIIDKEEWLLLEKIQEDAVELFSNAQALHQFEEKLRKAQQESDMFNHFNTILLHDLEEEQRKLSIFLHDEVLQSLIFVKNKLEKDYPELDSCLKNVIYNVREMCNHLHPVMVEDLGLEPSLQALKKQLQLNHNVEIELDYQLHLIILPKELSINMFRMIKELIHNAIKHASPYKIKVSLTESEGVITIRVEDDGKGFEVANPESVIGKNGIGLATVQKRVDLLSGTIDIRSEKDIGTFITITLPFEGSELIEDKSAIS</sequence>
<evidence type="ECO:0000256" key="8">
    <source>
        <dbReference type="SAM" id="Phobius"/>
    </source>
</evidence>
<dbReference type="PRINTS" id="PR00344">
    <property type="entry name" value="BCTRLSENSOR"/>
</dbReference>
<feature type="transmembrane region" description="Helical" evidence="8">
    <location>
        <begin position="40"/>
        <end position="58"/>
    </location>
</feature>
<dbReference type="CDD" id="cd16917">
    <property type="entry name" value="HATPase_UhpB-NarQ-NarX-like"/>
    <property type="match status" value="1"/>
</dbReference>
<evidence type="ECO:0000259" key="9">
    <source>
        <dbReference type="PROSITE" id="PS50109"/>
    </source>
</evidence>
<dbReference type="EMBL" id="JBBYAK010000001">
    <property type="protein sequence ID" value="MEL3959184.1"/>
    <property type="molecule type" value="Genomic_DNA"/>
</dbReference>
<feature type="transmembrane region" description="Helical" evidence="8">
    <location>
        <begin position="287"/>
        <end position="307"/>
    </location>
</feature>
<evidence type="ECO:0000256" key="6">
    <source>
        <dbReference type="ARBA" id="ARBA00022840"/>
    </source>
</evidence>
<dbReference type="PANTHER" id="PTHR24421">
    <property type="entry name" value="NITRATE/NITRITE SENSOR PROTEIN NARX-RELATED"/>
    <property type="match status" value="1"/>
</dbReference>
<evidence type="ECO:0000256" key="2">
    <source>
        <dbReference type="ARBA" id="ARBA00012438"/>
    </source>
</evidence>
<dbReference type="InterPro" id="IPR003594">
    <property type="entry name" value="HATPase_dom"/>
</dbReference>
<gene>
    <name evidence="10" type="ORF">NST17_18675</name>
</gene>
<dbReference type="RefSeq" id="WP_342020849.1">
    <property type="nucleotide sequence ID" value="NZ_CP150143.1"/>
</dbReference>
<keyword evidence="3" id="KW-0808">Transferase</keyword>
<dbReference type="InterPro" id="IPR005467">
    <property type="entry name" value="His_kinase_dom"/>
</dbReference>
<evidence type="ECO:0000256" key="1">
    <source>
        <dbReference type="ARBA" id="ARBA00000085"/>
    </source>
</evidence>